<feature type="non-terminal residue" evidence="1">
    <location>
        <position position="141"/>
    </location>
</feature>
<evidence type="ECO:0008006" key="3">
    <source>
        <dbReference type="Google" id="ProtNLM"/>
    </source>
</evidence>
<evidence type="ECO:0000313" key="1">
    <source>
        <dbReference type="EMBL" id="KAG0279310.1"/>
    </source>
</evidence>
<gene>
    <name evidence="1" type="ORF">BGZ96_001995</name>
</gene>
<protein>
    <recommendedName>
        <fullName evidence="3">AIG1-type G domain-containing protein</fullName>
    </recommendedName>
</protein>
<organism evidence="1 2">
    <name type="scientific">Linnemannia gamsii</name>
    <dbReference type="NCBI Taxonomy" id="64522"/>
    <lineage>
        <taxon>Eukaryota</taxon>
        <taxon>Fungi</taxon>
        <taxon>Fungi incertae sedis</taxon>
        <taxon>Mucoromycota</taxon>
        <taxon>Mortierellomycotina</taxon>
        <taxon>Mortierellomycetes</taxon>
        <taxon>Mortierellales</taxon>
        <taxon>Mortierellaceae</taxon>
        <taxon>Linnemannia</taxon>
    </lineage>
</organism>
<proteinExistence type="predicted"/>
<accession>A0ABQ7JLA6</accession>
<dbReference type="EMBL" id="JAAAIM010001358">
    <property type="protein sequence ID" value="KAG0279310.1"/>
    <property type="molecule type" value="Genomic_DNA"/>
</dbReference>
<sequence length="141" mass="16125">MPGIIDNATSTFEEDAVTDRNLKWLRNELSKGGSYVIFFVVAPTNGRIVSKDLALMQLVLDNLREGPLVGLIFTQIHEDYLIEVQNPDYYAAVLKTFKRAKAKTRFLDRDPPLVLRMHADAEGFSPQDFFDIENYVLRFTP</sequence>
<dbReference type="Proteomes" id="UP001194696">
    <property type="component" value="Unassembled WGS sequence"/>
</dbReference>
<name>A0ABQ7JLA6_9FUNG</name>
<evidence type="ECO:0000313" key="2">
    <source>
        <dbReference type="Proteomes" id="UP001194696"/>
    </source>
</evidence>
<keyword evidence="2" id="KW-1185">Reference proteome</keyword>
<reference evidence="1 2" key="1">
    <citation type="journal article" date="2020" name="Fungal Divers.">
        <title>Resolving the Mortierellaceae phylogeny through synthesis of multi-gene phylogenetics and phylogenomics.</title>
        <authorList>
            <person name="Vandepol N."/>
            <person name="Liber J."/>
            <person name="Desiro A."/>
            <person name="Na H."/>
            <person name="Kennedy M."/>
            <person name="Barry K."/>
            <person name="Grigoriev I.V."/>
            <person name="Miller A.N."/>
            <person name="O'Donnell K."/>
            <person name="Stajich J.E."/>
            <person name="Bonito G."/>
        </authorList>
    </citation>
    <scope>NUCLEOTIDE SEQUENCE [LARGE SCALE GENOMIC DNA]</scope>
    <source>
        <strain evidence="1 2">AD045</strain>
    </source>
</reference>
<comment type="caution">
    <text evidence="1">The sequence shown here is derived from an EMBL/GenBank/DDBJ whole genome shotgun (WGS) entry which is preliminary data.</text>
</comment>